<evidence type="ECO:0000256" key="5">
    <source>
        <dbReference type="SAM" id="MobiDB-lite"/>
    </source>
</evidence>
<dbReference type="CDD" id="cd11444">
    <property type="entry name" value="bHLH_AtIBH1_like"/>
    <property type="match status" value="1"/>
</dbReference>
<reference evidence="6" key="1">
    <citation type="journal article" date="2019" name="Database">
        <title>The radish genome database (RadishGD): an integrated information resource for radish genomics.</title>
        <authorList>
            <person name="Yu H.J."/>
            <person name="Baek S."/>
            <person name="Lee Y.J."/>
            <person name="Cho A."/>
            <person name="Mun J.H."/>
        </authorList>
    </citation>
    <scope>NUCLEOTIDE SEQUENCE [LARGE SCALE GENOMIC DNA]</scope>
    <source>
        <strain evidence="6">cv. WK10039</strain>
    </source>
</reference>
<dbReference type="GeneID" id="108845062"/>
<organism evidence="6 7">
    <name type="scientific">Raphanus sativus</name>
    <name type="common">Radish</name>
    <name type="synonym">Raphanus raphanistrum var. sativus</name>
    <dbReference type="NCBI Taxonomy" id="3726"/>
    <lineage>
        <taxon>Eukaryota</taxon>
        <taxon>Viridiplantae</taxon>
        <taxon>Streptophyta</taxon>
        <taxon>Embryophyta</taxon>
        <taxon>Tracheophyta</taxon>
        <taxon>Spermatophyta</taxon>
        <taxon>Magnoliopsida</taxon>
        <taxon>eudicotyledons</taxon>
        <taxon>Gunneridae</taxon>
        <taxon>Pentapetalae</taxon>
        <taxon>rosids</taxon>
        <taxon>malvids</taxon>
        <taxon>Brassicales</taxon>
        <taxon>Brassicaceae</taxon>
        <taxon>Brassiceae</taxon>
        <taxon>Raphanus</taxon>
    </lineage>
</organism>
<gene>
    <name evidence="7" type="primary">LOC108845062</name>
</gene>
<dbReference type="PANTHER" id="PTHR33124:SF104">
    <property type="entry name" value="TRANSCRIPTION FACTOR"/>
    <property type="match status" value="1"/>
</dbReference>
<comment type="subcellular location">
    <subcellularLocation>
        <location evidence="1">Nucleus</location>
    </subcellularLocation>
</comment>
<dbReference type="GO" id="GO:0046983">
    <property type="term" value="F:protein dimerization activity"/>
    <property type="evidence" value="ECO:0007669"/>
    <property type="project" value="InterPro"/>
</dbReference>
<dbReference type="GO" id="GO:0005634">
    <property type="term" value="C:nucleus"/>
    <property type="evidence" value="ECO:0007669"/>
    <property type="project" value="UniProtKB-SubCell"/>
</dbReference>
<proteinExistence type="predicted"/>
<dbReference type="PANTHER" id="PTHR33124">
    <property type="entry name" value="TRANSCRIPTION FACTOR IBH1-LIKE 1"/>
    <property type="match status" value="1"/>
</dbReference>
<evidence type="ECO:0000256" key="1">
    <source>
        <dbReference type="ARBA" id="ARBA00004123"/>
    </source>
</evidence>
<evidence type="ECO:0000256" key="3">
    <source>
        <dbReference type="ARBA" id="ARBA00023163"/>
    </source>
</evidence>
<evidence type="ECO:0000256" key="2">
    <source>
        <dbReference type="ARBA" id="ARBA00023015"/>
    </source>
</evidence>
<evidence type="ECO:0000313" key="7">
    <source>
        <dbReference type="RefSeq" id="XP_056845565.1"/>
    </source>
</evidence>
<dbReference type="RefSeq" id="XP_056845565.1">
    <property type="nucleotide sequence ID" value="XM_056989585.1"/>
</dbReference>
<dbReference type="GO" id="GO:0006355">
    <property type="term" value="P:regulation of DNA-templated transcription"/>
    <property type="evidence" value="ECO:0007669"/>
    <property type="project" value="InterPro"/>
</dbReference>
<keyword evidence="6" id="KW-1185">Reference proteome</keyword>
<feature type="compositionally biased region" description="Basic residues" evidence="5">
    <location>
        <begin position="10"/>
        <end position="26"/>
    </location>
</feature>
<dbReference type="Proteomes" id="UP000504610">
    <property type="component" value="Chromosome 1"/>
</dbReference>
<name>A0A9W3C1W0_RAPSA</name>
<keyword evidence="2" id="KW-0805">Transcription regulation</keyword>
<dbReference type="AlphaFoldDB" id="A0A9W3C1W0"/>
<accession>A0A9W3C1W0</accession>
<feature type="region of interest" description="Disordered" evidence="5">
    <location>
        <begin position="1"/>
        <end position="28"/>
    </location>
</feature>
<feature type="non-terminal residue" evidence="7">
    <location>
        <position position="1"/>
    </location>
</feature>
<keyword evidence="3" id="KW-0804">Transcription</keyword>
<keyword evidence="4" id="KW-0539">Nucleus</keyword>
<dbReference type="InterPro" id="IPR044660">
    <property type="entry name" value="IBH1-like"/>
</dbReference>
<dbReference type="KEGG" id="rsz:108845062"/>
<dbReference type="InterPro" id="IPR044549">
    <property type="entry name" value="bHLH_AtIBH1-like"/>
</dbReference>
<reference evidence="7" key="2">
    <citation type="submission" date="2025-08" db="UniProtKB">
        <authorList>
            <consortium name="RefSeq"/>
        </authorList>
    </citation>
    <scope>IDENTIFICATION</scope>
    <source>
        <tissue evidence="7">Leaf</tissue>
    </source>
</reference>
<protein>
    <submittedName>
        <fullName evidence="7">Uncharacterized protein LOC108845062</fullName>
    </submittedName>
</protein>
<dbReference type="InterPro" id="IPR036638">
    <property type="entry name" value="HLH_DNA-bd_sf"/>
</dbReference>
<evidence type="ECO:0000256" key="4">
    <source>
        <dbReference type="ARBA" id="ARBA00023242"/>
    </source>
</evidence>
<evidence type="ECO:0000313" key="6">
    <source>
        <dbReference type="Proteomes" id="UP000504610"/>
    </source>
</evidence>
<dbReference type="OrthoDB" id="1901781at2759"/>
<sequence length="86" mass="10273">KAMEESKLYRKERKQTKKMKTGRGLRSRVGSIQMRMRRLRVLIPDGRRLSQPDLLLSKTADYIMHLELRIRFLKALSDMYSPHSRN</sequence>
<dbReference type="SUPFAM" id="SSF47459">
    <property type="entry name" value="HLH, helix-loop-helix DNA-binding domain"/>
    <property type="match status" value="1"/>
</dbReference>
<dbReference type="GO" id="GO:0000976">
    <property type="term" value="F:transcription cis-regulatory region binding"/>
    <property type="evidence" value="ECO:0007669"/>
    <property type="project" value="UniProtKB-ARBA"/>
</dbReference>